<dbReference type="AlphaFoldDB" id="A0A392NAU4"/>
<sequence length="65" mass="6647">MVRQQFSTASDPTTPPPPPPQLGRLFTLTGDASAGYAVVGDTAVKGSENKADDAAVGNTVETQSQ</sequence>
<keyword evidence="3" id="KW-1185">Reference proteome</keyword>
<evidence type="ECO:0000256" key="1">
    <source>
        <dbReference type="SAM" id="MobiDB-lite"/>
    </source>
</evidence>
<dbReference type="EMBL" id="LXQA010032735">
    <property type="protein sequence ID" value="MCH96591.1"/>
    <property type="molecule type" value="Genomic_DNA"/>
</dbReference>
<evidence type="ECO:0000313" key="2">
    <source>
        <dbReference type="EMBL" id="MCH96591.1"/>
    </source>
</evidence>
<dbReference type="Proteomes" id="UP000265520">
    <property type="component" value="Unassembled WGS sequence"/>
</dbReference>
<proteinExistence type="predicted"/>
<organism evidence="2 3">
    <name type="scientific">Trifolium medium</name>
    <dbReference type="NCBI Taxonomy" id="97028"/>
    <lineage>
        <taxon>Eukaryota</taxon>
        <taxon>Viridiplantae</taxon>
        <taxon>Streptophyta</taxon>
        <taxon>Embryophyta</taxon>
        <taxon>Tracheophyta</taxon>
        <taxon>Spermatophyta</taxon>
        <taxon>Magnoliopsida</taxon>
        <taxon>eudicotyledons</taxon>
        <taxon>Gunneridae</taxon>
        <taxon>Pentapetalae</taxon>
        <taxon>rosids</taxon>
        <taxon>fabids</taxon>
        <taxon>Fabales</taxon>
        <taxon>Fabaceae</taxon>
        <taxon>Papilionoideae</taxon>
        <taxon>50 kb inversion clade</taxon>
        <taxon>NPAAA clade</taxon>
        <taxon>Hologalegina</taxon>
        <taxon>IRL clade</taxon>
        <taxon>Trifolieae</taxon>
        <taxon>Trifolium</taxon>
    </lineage>
</organism>
<feature type="region of interest" description="Disordered" evidence="1">
    <location>
        <begin position="1"/>
        <end position="25"/>
    </location>
</feature>
<protein>
    <submittedName>
        <fullName evidence="2">Uncharacterized protein</fullName>
    </submittedName>
</protein>
<accession>A0A392NAU4</accession>
<evidence type="ECO:0000313" key="3">
    <source>
        <dbReference type="Proteomes" id="UP000265520"/>
    </source>
</evidence>
<reference evidence="2 3" key="1">
    <citation type="journal article" date="2018" name="Front. Plant Sci.">
        <title>Red Clover (Trifolium pratense) and Zigzag Clover (T. medium) - A Picture of Genomic Similarities and Differences.</title>
        <authorList>
            <person name="Dluhosova J."/>
            <person name="Istvanek J."/>
            <person name="Nedelnik J."/>
            <person name="Repkova J."/>
        </authorList>
    </citation>
    <scope>NUCLEOTIDE SEQUENCE [LARGE SCALE GENOMIC DNA]</scope>
    <source>
        <strain evidence="3">cv. 10/8</strain>
        <tissue evidence="2">Leaf</tissue>
    </source>
</reference>
<name>A0A392NAU4_9FABA</name>
<feature type="non-terminal residue" evidence="2">
    <location>
        <position position="65"/>
    </location>
</feature>
<comment type="caution">
    <text evidence="2">The sequence shown here is derived from an EMBL/GenBank/DDBJ whole genome shotgun (WGS) entry which is preliminary data.</text>
</comment>
<feature type="compositionally biased region" description="Polar residues" evidence="1">
    <location>
        <begin position="1"/>
        <end position="11"/>
    </location>
</feature>